<dbReference type="Proteomes" id="UP000193834">
    <property type="component" value="Unassembled WGS sequence"/>
</dbReference>
<keyword evidence="9" id="KW-1185">Reference proteome</keyword>
<dbReference type="GO" id="GO:0046872">
    <property type="term" value="F:metal ion binding"/>
    <property type="evidence" value="ECO:0007669"/>
    <property type="project" value="UniProtKB-KW"/>
</dbReference>
<comment type="subcellular location">
    <subcellularLocation>
        <location evidence="1">Cell membrane</location>
        <topology evidence="1">Multi-pass membrane protein</topology>
    </subcellularLocation>
</comment>
<evidence type="ECO:0000256" key="4">
    <source>
        <dbReference type="ARBA" id="ARBA00022692"/>
    </source>
</evidence>
<keyword evidence="7" id="KW-0862">Zinc</keyword>
<evidence type="ECO:0000256" key="3">
    <source>
        <dbReference type="ARBA" id="ARBA00022475"/>
    </source>
</evidence>
<feature type="binding site" evidence="7">
    <location>
        <position position="188"/>
    </location>
    <ligand>
        <name>Zn(2+)</name>
        <dbReference type="ChEBI" id="CHEBI:29105"/>
    </ligand>
</feature>
<name>A0A1X7IMA1_9BACL</name>
<dbReference type="NCBIfam" id="TIGR01065">
    <property type="entry name" value="hlyIII"/>
    <property type="match status" value="1"/>
</dbReference>
<dbReference type="EMBL" id="FXAZ01000001">
    <property type="protein sequence ID" value="SMG15729.1"/>
    <property type="molecule type" value="Genomic_DNA"/>
</dbReference>
<proteinExistence type="inferred from homology"/>
<evidence type="ECO:0000256" key="5">
    <source>
        <dbReference type="ARBA" id="ARBA00022989"/>
    </source>
</evidence>
<protein>
    <submittedName>
        <fullName evidence="8">Hemolysin III</fullName>
    </submittedName>
</protein>
<dbReference type="AlphaFoldDB" id="A0A1X7IMA1"/>
<evidence type="ECO:0000256" key="1">
    <source>
        <dbReference type="ARBA" id="ARBA00004651"/>
    </source>
</evidence>
<keyword evidence="6" id="KW-0472">Membrane</keyword>
<comment type="similarity">
    <text evidence="2">Belongs to the UPF0073 (Hly-III) family.</text>
</comment>
<gene>
    <name evidence="8" type="ORF">SAMN06295960_0580</name>
</gene>
<keyword evidence="5" id="KW-1133">Transmembrane helix</keyword>
<organism evidence="8 9">
    <name type="scientific">Paenibacillus aquistagni</name>
    <dbReference type="NCBI Taxonomy" id="1852522"/>
    <lineage>
        <taxon>Bacteria</taxon>
        <taxon>Bacillati</taxon>
        <taxon>Bacillota</taxon>
        <taxon>Bacilli</taxon>
        <taxon>Bacillales</taxon>
        <taxon>Paenibacillaceae</taxon>
        <taxon>Paenibacillus</taxon>
    </lineage>
</organism>
<dbReference type="STRING" id="1852522.SAMN06295960_0580"/>
<sequence length="212" mass="24313">MDTGRRQRLEERANTWTHLVGLVCSAAGSALLLTKVLPTYDWRIWLGVLTYTCSLMLMFTTSTLMHSLPEGEKKERYIKYDHMAIYLCIAGTYTPFLMITIQTEHSMLLLAGIWVCAGIGVLWKYYFTGRYVIWSTLIYLLLGWSALWVWGPLQDSLTGAGLVWLLAGGAAYSIGTIFFLWRKLMHHHAIWHVFVILGAACHYVCMWQYVFA</sequence>
<dbReference type="PANTHER" id="PTHR20855:SF3">
    <property type="entry name" value="LD03007P"/>
    <property type="match status" value="1"/>
</dbReference>
<keyword evidence="4" id="KW-0812">Transmembrane</keyword>
<dbReference type="InterPro" id="IPR005744">
    <property type="entry name" value="Hy-lIII"/>
</dbReference>
<dbReference type="PANTHER" id="PTHR20855">
    <property type="entry name" value="ADIPOR/PROGESTIN RECEPTOR-RELATED"/>
    <property type="match status" value="1"/>
</dbReference>
<evidence type="ECO:0000256" key="6">
    <source>
        <dbReference type="ARBA" id="ARBA00023136"/>
    </source>
</evidence>
<evidence type="ECO:0000256" key="7">
    <source>
        <dbReference type="PIRSR" id="PIRSR604254-1"/>
    </source>
</evidence>
<dbReference type="Pfam" id="PF03006">
    <property type="entry name" value="HlyIII"/>
    <property type="match status" value="1"/>
</dbReference>
<reference evidence="8 9" key="1">
    <citation type="submission" date="2017-04" db="EMBL/GenBank/DDBJ databases">
        <authorList>
            <person name="Afonso C.L."/>
            <person name="Miller P.J."/>
            <person name="Scott M.A."/>
            <person name="Spackman E."/>
            <person name="Goraichik I."/>
            <person name="Dimitrov K.M."/>
            <person name="Suarez D.L."/>
            <person name="Swayne D.E."/>
        </authorList>
    </citation>
    <scope>NUCLEOTIDE SEQUENCE [LARGE SCALE GENOMIC DNA]</scope>
    <source>
        <strain evidence="8 9">11</strain>
    </source>
</reference>
<feature type="binding site" evidence="7">
    <location>
        <position position="66"/>
    </location>
    <ligand>
        <name>Zn(2+)</name>
        <dbReference type="ChEBI" id="CHEBI:29105"/>
    </ligand>
</feature>
<keyword evidence="7" id="KW-0479">Metal-binding</keyword>
<dbReference type="OrthoDB" id="9813689at2"/>
<dbReference type="RefSeq" id="WP_085492831.1">
    <property type="nucleotide sequence ID" value="NZ_FXAZ01000001.1"/>
</dbReference>
<dbReference type="GO" id="GO:0140911">
    <property type="term" value="F:pore-forming activity"/>
    <property type="evidence" value="ECO:0007669"/>
    <property type="project" value="InterPro"/>
</dbReference>
<evidence type="ECO:0000313" key="8">
    <source>
        <dbReference type="EMBL" id="SMG15729.1"/>
    </source>
</evidence>
<dbReference type="GO" id="GO:0005886">
    <property type="term" value="C:plasma membrane"/>
    <property type="evidence" value="ECO:0007669"/>
    <property type="project" value="UniProtKB-SubCell"/>
</dbReference>
<evidence type="ECO:0000313" key="9">
    <source>
        <dbReference type="Proteomes" id="UP000193834"/>
    </source>
</evidence>
<keyword evidence="3" id="KW-1003">Cell membrane</keyword>
<feature type="binding site" evidence="7">
    <location>
        <position position="192"/>
    </location>
    <ligand>
        <name>Zn(2+)</name>
        <dbReference type="ChEBI" id="CHEBI:29105"/>
    </ligand>
</feature>
<dbReference type="InterPro" id="IPR004254">
    <property type="entry name" value="AdipoR/HlyIII-related"/>
</dbReference>
<accession>A0A1X7IMA1</accession>
<evidence type="ECO:0000256" key="2">
    <source>
        <dbReference type="ARBA" id="ARBA00008488"/>
    </source>
</evidence>